<dbReference type="InterPro" id="IPR036081">
    <property type="entry name" value="Translin_sf"/>
</dbReference>
<gene>
    <name evidence="6" type="ORF">PICST_37566</name>
</gene>
<evidence type="ECO:0000313" key="6">
    <source>
        <dbReference type="EMBL" id="EAZ63666.2"/>
    </source>
</evidence>
<comment type="similarity">
    <text evidence="3">Belongs to the translin family.</text>
</comment>
<evidence type="ECO:0000256" key="1">
    <source>
        <dbReference type="ARBA" id="ARBA00004123"/>
    </source>
</evidence>
<dbReference type="OMA" id="CTGEIMR"/>
<dbReference type="AlphaFoldDB" id="A3GEY8"/>
<comment type="caution">
    <text evidence="6">The sequence shown here is derived from an EMBL/GenBank/DDBJ whole genome shotgun (WGS) entry which is preliminary data.</text>
</comment>
<dbReference type="InterPro" id="IPR002848">
    <property type="entry name" value="Translin_fam"/>
</dbReference>
<keyword evidence="4" id="KW-0963">Cytoplasm</keyword>
<dbReference type="KEGG" id="pic:PICST_37566"/>
<dbReference type="EMBL" id="AAVQ01000001">
    <property type="protein sequence ID" value="EAZ63666.2"/>
    <property type="molecule type" value="Genomic_DNA"/>
</dbReference>
<keyword evidence="7" id="KW-1185">Reference proteome</keyword>
<comment type="subcellular location">
    <subcellularLocation>
        <location evidence="2">Cytoplasm</location>
    </subcellularLocation>
    <subcellularLocation>
        <location evidence="1">Nucleus</location>
    </subcellularLocation>
</comment>
<dbReference type="GO" id="GO:0005634">
    <property type="term" value="C:nucleus"/>
    <property type="evidence" value="ECO:0007669"/>
    <property type="project" value="UniProtKB-SubCell"/>
</dbReference>
<keyword evidence="5" id="KW-0539">Nucleus</keyword>
<dbReference type="RefSeq" id="XP_001387689.2">
    <property type="nucleotide sequence ID" value="XM_001387652.1"/>
</dbReference>
<protein>
    <submittedName>
        <fullName evidence="6">Uncharacterized protein</fullName>
    </submittedName>
</protein>
<dbReference type="SUPFAM" id="SSF74784">
    <property type="entry name" value="Translin"/>
    <property type="match status" value="1"/>
</dbReference>
<name>A3GEY8_PICST</name>
<dbReference type="PANTHER" id="PTHR10741">
    <property type="entry name" value="TRANSLIN AND TRANSLIN ASSOCIATED PROTEIN X"/>
    <property type="match status" value="1"/>
</dbReference>
<dbReference type="InterPro" id="IPR016068">
    <property type="entry name" value="Translin_N"/>
</dbReference>
<dbReference type="OrthoDB" id="31005at2759"/>
<evidence type="ECO:0000256" key="4">
    <source>
        <dbReference type="ARBA" id="ARBA00022490"/>
    </source>
</evidence>
<evidence type="ECO:0000256" key="5">
    <source>
        <dbReference type="ARBA" id="ARBA00023242"/>
    </source>
</evidence>
<dbReference type="GO" id="GO:0043565">
    <property type="term" value="F:sequence-specific DNA binding"/>
    <property type="evidence" value="ECO:0007669"/>
    <property type="project" value="InterPro"/>
</dbReference>
<accession>A3GEY8</accession>
<sequence length="277" mass="31705">MDSIFVSARASLLELQDEREIVIRNCRDITAYSKKIIFSGQRIKAVPIRSGNYKEIKTNFSIIALRLAQVNESYIASAQKGSLRGTIASACEELIEALTFIYYVGNKKLLSYEKMVEIIKGMIRANTGNNIDELILDKALKACVYDDEQELEEVEVDVELAIIDRPDYFMGLFDLTGEIMRFTITNLQDYRSELDSGFTFENYTFMKALYAEVCSFLNKYPKLSVYKGEWSNRHDPKGASVLRKKLEVFKQSLSKVEKSLFQVLVRGKEEVSLQDIN</sequence>
<organism evidence="6 7">
    <name type="scientific">Scheffersomyces stipitis (strain ATCC 58785 / CBS 6054 / NBRC 10063 / NRRL Y-11545)</name>
    <name type="common">Yeast</name>
    <name type="synonym">Pichia stipitis</name>
    <dbReference type="NCBI Taxonomy" id="322104"/>
    <lineage>
        <taxon>Eukaryota</taxon>
        <taxon>Fungi</taxon>
        <taxon>Dikarya</taxon>
        <taxon>Ascomycota</taxon>
        <taxon>Saccharomycotina</taxon>
        <taxon>Pichiomycetes</taxon>
        <taxon>Debaryomycetaceae</taxon>
        <taxon>Scheffersomyces</taxon>
    </lineage>
</organism>
<evidence type="ECO:0000256" key="2">
    <source>
        <dbReference type="ARBA" id="ARBA00004496"/>
    </source>
</evidence>
<dbReference type="CDD" id="cd14820">
    <property type="entry name" value="TRAX"/>
    <property type="match status" value="1"/>
</dbReference>
<evidence type="ECO:0000313" key="7">
    <source>
        <dbReference type="Proteomes" id="UP000002258"/>
    </source>
</evidence>
<dbReference type="InParanoid" id="A3GEY8"/>
<dbReference type="InterPro" id="IPR016069">
    <property type="entry name" value="Translin_C"/>
</dbReference>
<evidence type="ECO:0000256" key="3">
    <source>
        <dbReference type="ARBA" id="ARBA00005902"/>
    </source>
</evidence>
<reference evidence="6 7" key="1">
    <citation type="journal article" date="2007" name="Nat. Biotechnol.">
        <title>Genome sequence of the lignocellulose-bioconverting and xylose-fermenting yeast Pichia stipitis.</title>
        <authorList>
            <person name="Jeffries T.W."/>
            <person name="Grigoriev I.V."/>
            <person name="Grimwood J."/>
            <person name="Laplaza J.M."/>
            <person name="Aerts A."/>
            <person name="Salamov A."/>
            <person name="Schmutz J."/>
            <person name="Lindquist E."/>
            <person name="Dehal P."/>
            <person name="Shapiro H."/>
            <person name="Jin Y.S."/>
            <person name="Passoth V."/>
            <person name="Richardson P.M."/>
        </authorList>
    </citation>
    <scope>NUCLEOTIDE SEQUENCE [LARGE SCALE GENOMIC DNA]</scope>
    <source>
        <strain evidence="7">ATCC 58785 / CBS 6054 / NBRC 10063 / NRRL Y-11545</strain>
    </source>
</reference>
<dbReference type="Gene3D" id="1.20.58.190">
    <property type="entry name" value="Translin, domain 1"/>
    <property type="match status" value="1"/>
</dbReference>
<dbReference type="Gene3D" id="1.20.58.200">
    <property type="entry name" value="Translin, domain 2"/>
    <property type="match status" value="1"/>
</dbReference>
<dbReference type="GO" id="GO:0005737">
    <property type="term" value="C:cytoplasm"/>
    <property type="evidence" value="ECO:0007669"/>
    <property type="project" value="UniProtKB-SubCell"/>
</dbReference>
<dbReference type="eggNOG" id="KOG3066">
    <property type="taxonomic scope" value="Eukaryota"/>
</dbReference>
<dbReference type="Pfam" id="PF01997">
    <property type="entry name" value="Translin"/>
    <property type="match status" value="1"/>
</dbReference>
<dbReference type="HOGENOM" id="CLU_067225_2_1_1"/>
<proteinExistence type="inferred from homology"/>
<dbReference type="Proteomes" id="UP000002258">
    <property type="component" value="Chromosome 1"/>
</dbReference>
<dbReference type="STRING" id="322104.A3GEY8"/>
<dbReference type="GeneID" id="4850837"/>